<dbReference type="Proteomes" id="UP001157418">
    <property type="component" value="Unassembled WGS sequence"/>
</dbReference>
<evidence type="ECO:0000313" key="2">
    <source>
        <dbReference type="EMBL" id="CAH1426767.1"/>
    </source>
</evidence>
<dbReference type="EMBL" id="CAKMRJ010002223">
    <property type="protein sequence ID" value="CAH1426767.1"/>
    <property type="molecule type" value="Genomic_DNA"/>
</dbReference>
<sequence length="633" mass="71372">MDSDLENPPSLKNLIEQLKSYTNASNALISSFNVLLEKSDMEERFSEPMVMIGIYIAVASLFCILPPLADLVHGLRTKKFWFPNKYFTMNIASFSALGVATKLPVDLSSPMPGVVDQFTKLGNMAFMCAMMANLLPALASMSNKALIANIIGLGVIVITMVVNVCIEIKTGNVKKYCKFIAIIYVVVLLMVLVIHACTSLAILKCKQILELKYQAAHESALNEQELQQGRSTVEKLKKQVKKYWIMAETSHPQFLTACSVTSCASGVLSVISTLLHAWLMLIAVEYWMDFKSAYKWSMLVILITQFIGSLVGTIAPLCRSFATLSYKLSVKWMWKKMKQHHQTNENFSNYVLQLEDDTEIAEGTLKRISNSYDHWIKKAEKRQPKNLMKLLVESEGFGEVEKYYKIHQVRRLVLDEHEPLICWSLSLVTLASIAISLTNIQQNLVDRLMHGLKEGMVYVKLVEESLNPTDDHATIQKAAKTLLVDVEVFESWLGNKLQRRAPQGNTVRHILEWLMDTSKNMVNEVEITDDISRYKFICSNAMSCVTETILLDYHADIDQINQERLFETISSLIAGILAACLSNLPDVIELKSNSNAIEKRYASVYEAAQLLGETTLIINTLEDRELTRLNVVA</sequence>
<comment type="caution">
    <text evidence="2">The sequence shown here is derived from an EMBL/GenBank/DDBJ whole genome shotgun (WGS) entry which is preliminary data.</text>
</comment>
<evidence type="ECO:0000313" key="3">
    <source>
        <dbReference type="Proteomes" id="UP001157418"/>
    </source>
</evidence>
<organism evidence="2 3">
    <name type="scientific">Lactuca virosa</name>
    <dbReference type="NCBI Taxonomy" id="75947"/>
    <lineage>
        <taxon>Eukaryota</taxon>
        <taxon>Viridiplantae</taxon>
        <taxon>Streptophyta</taxon>
        <taxon>Embryophyta</taxon>
        <taxon>Tracheophyta</taxon>
        <taxon>Spermatophyta</taxon>
        <taxon>Magnoliopsida</taxon>
        <taxon>eudicotyledons</taxon>
        <taxon>Gunneridae</taxon>
        <taxon>Pentapetalae</taxon>
        <taxon>asterids</taxon>
        <taxon>campanulids</taxon>
        <taxon>Asterales</taxon>
        <taxon>Asteraceae</taxon>
        <taxon>Cichorioideae</taxon>
        <taxon>Cichorieae</taxon>
        <taxon>Lactucinae</taxon>
        <taxon>Lactuca</taxon>
    </lineage>
</organism>
<feature type="transmembrane region" description="Helical" evidence="1">
    <location>
        <begin position="254"/>
        <end position="284"/>
    </location>
</feature>
<feature type="transmembrane region" description="Helical" evidence="1">
    <location>
        <begin position="296"/>
        <end position="318"/>
    </location>
</feature>
<protein>
    <submittedName>
        <fullName evidence="2">Uncharacterized protein</fullName>
    </submittedName>
</protein>
<feature type="transmembrane region" description="Helical" evidence="1">
    <location>
        <begin position="49"/>
        <end position="69"/>
    </location>
</feature>
<dbReference type="PANTHER" id="PTHR35307:SF6">
    <property type="entry name" value="TRANSMEMBRANE PROTEIN"/>
    <property type="match status" value="1"/>
</dbReference>
<name>A0AAU9MLT8_9ASTR</name>
<keyword evidence="1" id="KW-1133">Transmembrane helix</keyword>
<evidence type="ECO:0000256" key="1">
    <source>
        <dbReference type="SAM" id="Phobius"/>
    </source>
</evidence>
<feature type="transmembrane region" description="Helical" evidence="1">
    <location>
        <begin position="146"/>
        <end position="169"/>
    </location>
</feature>
<gene>
    <name evidence="2" type="ORF">LVIROSA_LOCUS13829</name>
</gene>
<dbReference type="AlphaFoldDB" id="A0AAU9MLT8"/>
<keyword evidence="1" id="KW-0812">Transmembrane</keyword>
<keyword evidence="3" id="KW-1185">Reference proteome</keyword>
<keyword evidence="1" id="KW-0472">Membrane</keyword>
<feature type="transmembrane region" description="Helical" evidence="1">
    <location>
        <begin position="181"/>
        <end position="203"/>
    </location>
</feature>
<accession>A0AAU9MLT8</accession>
<feature type="transmembrane region" description="Helical" evidence="1">
    <location>
        <begin position="121"/>
        <end position="139"/>
    </location>
</feature>
<reference evidence="2 3" key="1">
    <citation type="submission" date="2022-01" db="EMBL/GenBank/DDBJ databases">
        <authorList>
            <person name="Xiong W."/>
            <person name="Schranz E."/>
        </authorList>
    </citation>
    <scope>NUCLEOTIDE SEQUENCE [LARGE SCALE GENOMIC DNA]</scope>
</reference>
<dbReference type="PANTHER" id="PTHR35307">
    <property type="entry name" value="PROTEIN, PUTATIVE-RELATED"/>
    <property type="match status" value="1"/>
</dbReference>
<proteinExistence type="predicted"/>